<gene>
    <name evidence="2" type="ORF">GGQ72_002386</name>
</gene>
<proteinExistence type="predicted"/>
<protein>
    <submittedName>
        <fullName evidence="2">Uncharacterized protein</fullName>
    </submittedName>
</protein>
<evidence type="ECO:0000313" key="2">
    <source>
        <dbReference type="EMBL" id="MBB4143834.1"/>
    </source>
</evidence>
<organism evidence="2 3">
    <name type="scientific">Rhizobium rhizoryzae</name>
    <dbReference type="NCBI Taxonomy" id="451876"/>
    <lineage>
        <taxon>Bacteria</taxon>
        <taxon>Pseudomonadati</taxon>
        <taxon>Pseudomonadota</taxon>
        <taxon>Alphaproteobacteria</taxon>
        <taxon>Hyphomicrobiales</taxon>
        <taxon>Rhizobiaceae</taxon>
        <taxon>Rhizobium/Agrobacterium group</taxon>
        <taxon>Rhizobium</taxon>
    </lineage>
</organism>
<comment type="caution">
    <text evidence="2">The sequence shown here is derived from an EMBL/GenBank/DDBJ whole genome shotgun (WGS) entry which is preliminary data.</text>
</comment>
<keyword evidence="3" id="KW-1185">Reference proteome</keyword>
<dbReference type="EMBL" id="JACIEC010000002">
    <property type="protein sequence ID" value="MBB4143834.1"/>
    <property type="molecule type" value="Genomic_DNA"/>
</dbReference>
<feature type="region of interest" description="Disordered" evidence="1">
    <location>
        <begin position="1"/>
        <end position="224"/>
    </location>
</feature>
<feature type="region of interest" description="Disordered" evidence="1">
    <location>
        <begin position="280"/>
        <end position="308"/>
    </location>
</feature>
<reference evidence="2 3" key="1">
    <citation type="submission" date="2020-08" db="EMBL/GenBank/DDBJ databases">
        <title>Genomic Encyclopedia of Type Strains, Phase IV (KMG-IV): sequencing the most valuable type-strain genomes for metagenomic binning, comparative biology and taxonomic classification.</title>
        <authorList>
            <person name="Goeker M."/>
        </authorList>
    </citation>
    <scope>NUCLEOTIDE SEQUENCE [LARGE SCALE GENOMIC DNA]</scope>
    <source>
        <strain evidence="2 3">DSM 29514</strain>
    </source>
</reference>
<dbReference type="AlphaFoldDB" id="A0A7W6PRD9"/>
<evidence type="ECO:0000256" key="1">
    <source>
        <dbReference type="SAM" id="MobiDB-lite"/>
    </source>
</evidence>
<feature type="compositionally biased region" description="Polar residues" evidence="1">
    <location>
        <begin position="283"/>
        <end position="300"/>
    </location>
</feature>
<name>A0A7W6PRD9_9HYPH</name>
<sequence>MNLNNESPLSGERAQSPEAQPTGTSDQTRTEETTGGRIQVRQLDPASSRRVLPGLTSGRDGESGDSLRDPTKADGIGIRDQSRTLGPASDAQGQTVGTHSMERPDIHSGSGGHRQGRTISRVGLPSPGVISGGWPDGHNRSDMGKGNESSGDSAASAPERHQDKAAPLGQISPIRPTDGLAGTPALPEGSSNTPMIGKDTPRHSKYEGVATHHASRHISPTEQNSMTRVLLSIPRSQAPLSRSGIAAHEPHMPMANSAGLPAVLPAKAGMTASFLSPAKGRTLFNSPDQTRMTGDESASSGEGRPLNADIYPIRPVTYRRKCRRPDGCVLKAGDTSFCDRCITPDL</sequence>
<feature type="compositionally biased region" description="Basic and acidic residues" evidence="1">
    <location>
        <begin position="59"/>
        <end position="72"/>
    </location>
</feature>
<feature type="compositionally biased region" description="Polar residues" evidence="1">
    <location>
        <begin position="17"/>
        <end position="27"/>
    </location>
</feature>
<dbReference type="Proteomes" id="UP000519897">
    <property type="component" value="Unassembled WGS sequence"/>
</dbReference>
<evidence type="ECO:0000313" key="3">
    <source>
        <dbReference type="Proteomes" id="UP000519897"/>
    </source>
</evidence>
<dbReference type="RefSeq" id="WP_165134869.1">
    <property type="nucleotide sequence ID" value="NZ_CP049250.1"/>
</dbReference>
<accession>A0A7W6PRD9</accession>